<accession>A0A419QFY2</accession>
<reference evidence="1 2" key="2">
    <citation type="journal article" date="2021" name="Genomics">
        <title>High-quality reference genome for Clonorchis sinensis.</title>
        <authorList>
            <person name="Young N.D."/>
            <person name="Stroehlein A.J."/>
            <person name="Kinkar L."/>
            <person name="Wang T."/>
            <person name="Sohn W.M."/>
            <person name="Chang B.C.H."/>
            <person name="Kaur P."/>
            <person name="Weisz D."/>
            <person name="Dudchenko O."/>
            <person name="Aiden E.L."/>
            <person name="Korhonen P.K."/>
            <person name="Gasser R.B."/>
        </authorList>
    </citation>
    <scope>NUCLEOTIDE SEQUENCE [LARGE SCALE GENOMIC DNA]</scope>
    <source>
        <strain evidence="1">Cs-k2</strain>
    </source>
</reference>
<dbReference type="EMBL" id="NIRI02000056">
    <property type="protein sequence ID" value="KAG5443887.1"/>
    <property type="molecule type" value="Genomic_DNA"/>
</dbReference>
<protein>
    <submittedName>
        <fullName evidence="1">Uncharacterized protein</fullName>
    </submittedName>
</protein>
<dbReference type="Proteomes" id="UP000286415">
    <property type="component" value="Unassembled WGS sequence"/>
</dbReference>
<dbReference type="InParanoid" id="A0A419QFY2"/>
<reference evidence="1 2" key="1">
    <citation type="journal article" date="2018" name="Biotechnol. Adv.">
        <title>Improved genomic resources and new bioinformatic workflow for the carcinogenic parasite Clonorchis sinensis: Biotechnological implications.</title>
        <authorList>
            <person name="Wang D."/>
            <person name="Korhonen P.K."/>
            <person name="Gasser R.B."/>
            <person name="Young N.D."/>
        </authorList>
    </citation>
    <scope>NUCLEOTIDE SEQUENCE [LARGE SCALE GENOMIC DNA]</scope>
    <source>
        <strain evidence="1">Cs-k2</strain>
    </source>
</reference>
<keyword evidence="2" id="KW-1185">Reference proteome</keyword>
<dbReference type="OrthoDB" id="10433380at2759"/>
<evidence type="ECO:0000313" key="1">
    <source>
        <dbReference type="EMBL" id="KAG5443887.1"/>
    </source>
</evidence>
<comment type="caution">
    <text evidence="1">The sequence shown here is derived from an EMBL/GenBank/DDBJ whole genome shotgun (WGS) entry which is preliminary data.</text>
</comment>
<name>A0A419QFY2_CLOSI</name>
<sequence>MPIYIDCDMSQQNTPIITSSSGALIDCWPVRRAWQLDCKRFITNRGDIISAGLSGSHVHMFDNNTYMTAL</sequence>
<organism evidence="1 2">
    <name type="scientific">Clonorchis sinensis</name>
    <name type="common">Chinese liver fluke</name>
    <dbReference type="NCBI Taxonomy" id="79923"/>
    <lineage>
        <taxon>Eukaryota</taxon>
        <taxon>Metazoa</taxon>
        <taxon>Spiralia</taxon>
        <taxon>Lophotrochozoa</taxon>
        <taxon>Platyhelminthes</taxon>
        <taxon>Trematoda</taxon>
        <taxon>Digenea</taxon>
        <taxon>Opisthorchiida</taxon>
        <taxon>Opisthorchiata</taxon>
        <taxon>Opisthorchiidae</taxon>
        <taxon>Clonorchis</taxon>
    </lineage>
</organism>
<dbReference type="AlphaFoldDB" id="A0A419QFY2"/>
<evidence type="ECO:0000313" key="2">
    <source>
        <dbReference type="Proteomes" id="UP000286415"/>
    </source>
</evidence>
<gene>
    <name evidence="1" type="ORF">CSKR_100865</name>
</gene>
<proteinExistence type="predicted"/>